<reference evidence="1 4" key="2">
    <citation type="submission" date="2016-11" db="EMBL/GenBank/DDBJ databases">
        <title>Genomic analysis of Caldithrix abyssi and proposal of a novel bacterial phylum Caldithrichaeota.</title>
        <authorList>
            <person name="Kublanov I."/>
            <person name="Sigalova O."/>
            <person name="Gavrilov S."/>
            <person name="Lebedinsky A."/>
            <person name="Ivanova N."/>
            <person name="Daum C."/>
            <person name="Reddy T."/>
            <person name="Klenk H.P."/>
            <person name="Goker M."/>
            <person name="Reva O."/>
            <person name="Miroshnichenko M."/>
            <person name="Kyprides N."/>
            <person name="Woyke T."/>
            <person name="Gelfand M."/>
        </authorList>
    </citation>
    <scope>NUCLEOTIDE SEQUENCE [LARGE SCALE GENOMIC DNA]</scope>
    <source>
        <strain evidence="1 4">LF13</strain>
    </source>
</reference>
<name>H1XXJ2_CALAY</name>
<gene>
    <name evidence="1" type="ORF">Cabys_2456</name>
    <name evidence="2" type="ORF">Calab_3517</name>
</gene>
<keyword evidence="1" id="KW-0378">Hydrolase</keyword>
<dbReference type="InterPro" id="IPR002591">
    <property type="entry name" value="Phosphodiest/P_Trfase"/>
</dbReference>
<organism evidence="2 3">
    <name type="scientific">Caldithrix abyssi DSM 13497</name>
    <dbReference type="NCBI Taxonomy" id="880073"/>
    <lineage>
        <taxon>Bacteria</taxon>
        <taxon>Pseudomonadati</taxon>
        <taxon>Calditrichota</taxon>
        <taxon>Calditrichia</taxon>
        <taxon>Calditrichales</taxon>
        <taxon>Calditrichaceae</taxon>
        <taxon>Caldithrix</taxon>
    </lineage>
</organism>
<keyword evidence="3" id="KW-1185">Reference proteome</keyword>
<dbReference type="Pfam" id="PF01663">
    <property type="entry name" value="Phosphodiest"/>
    <property type="match status" value="1"/>
</dbReference>
<dbReference type="KEGG" id="caby:Cabys_2456"/>
<evidence type="ECO:0000313" key="1">
    <source>
        <dbReference type="EMBL" id="APF19205.1"/>
    </source>
</evidence>
<dbReference type="STRING" id="880073.Cabys_2456"/>
<dbReference type="SUPFAM" id="SSF53649">
    <property type="entry name" value="Alkaline phosphatase-like"/>
    <property type="match status" value="1"/>
</dbReference>
<dbReference type="PANTHER" id="PTHR10151">
    <property type="entry name" value="ECTONUCLEOTIDE PYROPHOSPHATASE/PHOSPHODIESTERASE"/>
    <property type="match status" value="1"/>
</dbReference>
<sequence length="440" mass="50728">MNERKQLVVIALDGVPFSLLKKMVAEGNMPHVGKLLKESALFKIDSVHPPISSVAWASFWTGAKPAEHGITGFIERDPGTLEWFVPNAKHLKKKTLLQLLSEVGKRVFSLNVPVTYPPTKVNGIVVSGFLGSDLAKGTYPPAIGSFLKAKGYRIDADVEAGKKDPDKFYHQLIEIMEKRFEMLRYFYENGPWDFFMGHIMETDRLHHFFWRYYEERVEPYSAYFFNFYQKLDSLLGQFFKQLPDDAPLLLLSDHGFTRLKYEVNLNRWLMENGYLYFKQAPPQNLKDLHEFTTAYSLYPGRIYLNLKGREKTGKVQAGIEYETICNELSAKLMQLKDPNGKPVVQKVVRGYEGYGLPKTLDHQIFVDPLQFKNIPDLLILPEEGYDFKGVLWAKKTFEQTMFNGTHTYNNAFLLTRKITPKNGVKDITDVFGLIKNFFEI</sequence>
<dbReference type="PANTHER" id="PTHR10151:SF120">
    <property type="entry name" value="BIS(5'-ADENOSYL)-TRIPHOSPHATASE"/>
    <property type="match status" value="1"/>
</dbReference>
<evidence type="ECO:0000313" key="2">
    <source>
        <dbReference type="EMBL" id="EHO43116.1"/>
    </source>
</evidence>
<evidence type="ECO:0000313" key="3">
    <source>
        <dbReference type="Proteomes" id="UP000004671"/>
    </source>
</evidence>
<dbReference type="Proteomes" id="UP000004671">
    <property type="component" value="Chromosome"/>
</dbReference>
<dbReference type="Gene3D" id="3.40.720.10">
    <property type="entry name" value="Alkaline Phosphatase, subunit A"/>
    <property type="match status" value="1"/>
</dbReference>
<dbReference type="HOGENOM" id="CLU_024306_1_0_0"/>
<dbReference type="AlphaFoldDB" id="H1XXJ2"/>
<dbReference type="InParanoid" id="H1XXJ2"/>
<dbReference type="GO" id="GO:0016787">
    <property type="term" value="F:hydrolase activity"/>
    <property type="evidence" value="ECO:0007669"/>
    <property type="project" value="UniProtKB-KW"/>
</dbReference>
<dbReference type="EMBL" id="CP018099">
    <property type="protein sequence ID" value="APF19205.1"/>
    <property type="molecule type" value="Genomic_DNA"/>
</dbReference>
<dbReference type="InterPro" id="IPR017850">
    <property type="entry name" value="Alkaline_phosphatase_core_sf"/>
</dbReference>
<dbReference type="eggNOG" id="COG3379">
    <property type="taxonomic scope" value="Bacteria"/>
</dbReference>
<dbReference type="PaxDb" id="880073-Calab_3517"/>
<dbReference type="OrthoDB" id="228738at2"/>
<dbReference type="EMBL" id="CM001402">
    <property type="protein sequence ID" value="EHO43116.1"/>
    <property type="molecule type" value="Genomic_DNA"/>
</dbReference>
<accession>H1XXJ2</accession>
<dbReference type="Proteomes" id="UP000183868">
    <property type="component" value="Chromosome"/>
</dbReference>
<proteinExistence type="predicted"/>
<protein>
    <submittedName>
        <fullName evidence="1">Putative phosphohydrolase or phosphomutase, AlkP superfamily</fullName>
    </submittedName>
    <submittedName>
        <fullName evidence="2">Type I phosphodiesterase/nucleotide pyrophosphatase</fullName>
    </submittedName>
</protein>
<dbReference type="RefSeq" id="WP_006930602.1">
    <property type="nucleotide sequence ID" value="NZ_CM001402.1"/>
</dbReference>
<evidence type="ECO:0000313" key="4">
    <source>
        <dbReference type="Proteomes" id="UP000183868"/>
    </source>
</evidence>
<reference evidence="2 3" key="1">
    <citation type="submission" date="2011-09" db="EMBL/GenBank/DDBJ databases">
        <title>The permanent draft genome of Caldithrix abyssi DSM 13497.</title>
        <authorList>
            <consortium name="US DOE Joint Genome Institute (JGI-PGF)"/>
            <person name="Lucas S."/>
            <person name="Han J."/>
            <person name="Lapidus A."/>
            <person name="Bruce D."/>
            <person name="Goodwin L."/>
            <person name="Pitluck S."/>
            <person name="Peters L."/>
            <person name="Kyrpides N."/>
            <person name="Mavromatis K."/>
            <person name="Ivanova N."/>
            <person name="Mikhailova N."/>
            <person name="Chertkov O."/>
            <person name="Detter J.C."/>
            <person name="Tapia R."/>
            <person name="Han C."/>
            <person name="Land M."/>
            <person name="Hauser L."/>
            <person name="Markowitz V."/>
            <person name="Cheng J.-F."/>
            <person name="Hugenholtz P."/>
            <person name="Woyke T."/>
            <person name="Wu D."/>
            <person name="Spring S."/>
            <person name="Brambilla E."/>
            <person name="Klenk H.-P."/>
            <person name="Eisen J.A."/>
        </authorList>
    </citation>
    <scope>NUCLEOTIDE SEQUENCE [LARGE SCALE GENOMIC DNA]</scope>
    <source>
        <strain evidence="2 3">DSM 13497</strain>
    </source>
</reference>